<keyword evidence="2" id="KW-1185">Reference proteome</keyword>
<accession>A0ABW4VPJ6</accession>
<reference evidence="2" key="1">
    <citation type="journal article" date="2019" name="Int. J. Syst. Evol. Microbiol.">
        <title>The Global Catalogue of Microorganisms (GCM) 10K type strain sequencing project: providing services to taxonomists for standard genome sequencing and annotation.</title>
        <authorList>
            <consortium name="The Broad Institute Genomics Platform"/>
            <consortium name="The Broad Institute Genome Sequencing Center for Infectious Disease"/>
            <person name="Wu L."/>
            <person name="Ma J."/>
        </authorList>
    </citation>
    <scope>NUCLEOTIDE SEQUENCE [LARGE SCALE GENOMIC DNA]</scope>
    <source>
        <strain evidence="2">CGMCC 1.15180</strain>
    </source>
</reference>
<dbReference type="EMBL" id="JBHUHR010000039">
    <property type="protein sequence ID" value="MFD2036142.1"/>
    <property type="molecule type" value="Genomic_DNA"/>
</dbReference>
<dbReference type="Proteomes" id="UP001597361">
    <property type="component" value="Unassembled WGS sequence"/>
</dbReference>
<dbReference type="RefSeq" id="WP_376887167.1">
    <property type="nucleotide sequence ID" value="NZ_JBHUHR010000039.1"/>
</dbReference>
<sequence>METNQMISLHEGFFEEYGFVLDPDTLHYTKLFAEGKQLIFFHHVQNPDANYIEYQLGIRFDAVEKIINEFLPSLGDFKERSVTHIATLDQINQKMSKRYFLEDDFEINEIFKKMEVFFIEEGFEWLDFYSIPQNLENLFNKNPDQELTTQNFTYRSARAITLCKLYNESEYENTKKAYLGKLEEMMVTPFTLATFLNLLGYLEDL</sequence>
<comment type="caution">
    <text evidence="1">The sequence shown here is derived from an EMBL/GenBank/DDBJ whole genome shotgun (WGS) entry which is preliminary data.</text>
</comment>
<evidence type="ECO:0000313" key="1">
    <source>
        <dbReference type="EMBL" id="MFD2036142.1"/>
    </source>
</evidence>
<proteinExistence type="predicted"/>
<protein>
    <submittedName>
        <fullName evidence="1">Uncharacterized protein</fullName>
    </submittedName>
</protein>
<gene>
    <name evidence="1" type="ORF">ACFSKL_15170</name>
</gene>
<name>A0ABW4VPJ6_9BACT</name>
<organism evidence="1 2">
    <name type="scientific">Belliella marina</name>
    <dbReference type="NCBI Taxonomy" id="1644146"/>
    <lineage>
        <taxon>Bacteria</taxon>
        <taxon>Pseudomonadati</taxon>
        <taxon>Bacteroidota</taxon>
        <taxon>Cytophagia</taxon>
        <taxon>Cytophagales</taxon>
        <taxon>Cyclobacteriaceae</taxon>
        <taxon>Belliella</taxon>
    </lineage>
</organism>
<evidence type="ECO:0000313" key="2">
    <source>
        <dbReference type="Proteomes" id="UP001597361"/>
    </source>
</evidence>